<organism evidence="2 3">
    <name type="scientific">Methanolapillus africanus</name>
    <dbReference type="NCBI Taxonomy" id="3028297"/>
    <lineage>
        <taxon>Archaea</taxon>
        <taxon>Methanobacteriati</taxon>
        <taxon>Methanobacteriota</taxon>
        <taxon>Stenosarchaea group</taxon>
        <taxon>Methanomicrobia</taxon>
        <taxon>Methanosarcinales</taxon>
        <taxon>Methanosarcinaceae</taxon>
        <taxon>Methanolapillus</taxon>
    </lineage>
</organism>
<proteinExistence type="predicted"/>
<name>A0AAE4MK49_9EURY</name>
<dbReference type="Gene3D" id="2.60.40.1610">
    <property type="entry name" value="Domain of unknown function DUF1254"/>
    <property type="match status" value="1"/>
</dbReference>
<sequence>MLNRQNYFSAEQISKINRELKVTRAVEAFRMFYPCVSVWSFFKDNMAIGMIPNQRHGICLTDPQQNALTANSDTPYGILLIDTTQDPIVIDVPAGNTMGV</sequence>
<dbReference type="Proteomes" id="UP001271789">
    <property type="component" value="Unassembled WGS sequence"/>
</dbReference>
<dbReference type="AlphaFoldDB" id="A0AAE4MK49"/>
<dbReference type="SUPFAM" id="SSF160935">
    <property type="entry name" value="VPA0735-like"/>
    <property type="match status" value="1"/>
</dbReference>
<dbReference type="InterPro" id="IPR037050">
    <property type="entry name" value="DUF1254_sf"/>
</dbReference>
<reference evidence="2" key="1">
    <citation type="submission" date="2023-06" db="EMBL/GenBank/DDBJ databases">
        <title>Genome sequence of Methanosarcinaceae archaeon Ag5.</title>
        <authorList>
            <person name="Protasov E."/>
            <person name="Platt K."/>
            <person name="Poehlein A."/>
            <person name="Daniel R."/>
            <person name="Brune A."/>
        </authorList>
    </citation>
    <scope>NUCLEOTIDE SEQUENCE</scope>
    <source>
        <strain evidence="2">Ag5</strain>
    </source>
</reference>
<protein>
    <recommendedName>
        <fullName evidence="1">DUF1254 domain-containing protein</fullName>
    </recommendedName>
</protein>
<evidence type="ECO:0000313" key="2">
    <source>
        <dbReference type="EMBL" id="MDV0447118.1"/>
    </source>
</evidence>
<dbReference type="Pfam" id="PF06863">
    <property type="entry name" value="DUF1254"/>
    <property type="match status" value="1"/>
</dbReference>
<dbReference type="InterPro" id="IPR010679">
    <property type="entry name" value="DUF1254"/>
</dbReference>
<keyword evidence="3" id="KW-1185">Reference proteome</keyword>
<gene>
    <name evidence="2" type="ORF">MsAg5_09920</name>
</gene>
<comment type="caution">
    <text evidence="2">The sequence shown here is derived from an EMBL/GenBank/DDBJ whole genome shotgun (WGS) entry which is preliminary data.</text>
</comment>
<dbReference type="EMBL" id="JAWDKD010000018">
    <property type="protein sequence ID" value="MDV0447118.1"/>
    <property type="molecule type" value="Genomic_DNA"/>
</dbReference>
<feature type="domain" description="DUF1254" evidence="1">
    <location>
        <begin position="63"/>
        <end position="95"/>
    </location>
</feature>
<evidence type="ECO:0000313" key="3">
    <source>
        <dbReference type="Proteomes" id="UP001271789"/>
    </source>
</evidence>
<evidence type="ECO:0000259" key="1">
    <source>
        <dbReference type="Pfam" id="PF06863"/>
    </source>
</evidence>
<accession>A0AAE4MK49</accession>